<dbReference type="GO" id="GO:0047646">
    <property type="term" value="F:alkanal monooxygenase (FMN-linked) activity"/>
    <property type="evidence" value="ECO:0007669"/>
    <property type="project" value="UniProtKB-EC"/>
</dbReference>
<reference evidence="4 6" key="1">
    <citation type="submission" date="2017-03" db="EMBL/GenBank/DDBJ databases">
        <title>The whole genome sequencing and assembly of Lysinibacillus sphaericus DSM 28T strain.</title>
        <authorList>
            <person name="Lee Y.-J."/>
            <person name="Yi H."/>
            <person name="Bahn Y.-S."/>
            <person name="Kim J.F."/>
            <person name="Lee D.-W."/>
        </authorList>
    </citation>
    <scope>NUCLEOTIDE SEQUENCE [LARGE SCALE GENOMIC DNA]</scope>
    <source>
        <strain evidence="4 6">DSM 28</strain>
    </source>
</reference>
<reference evidence="5 7" key="2">
    <citation type="submission" date="2018-06" db="EMBL/GenBank/DDBJ databases">
        <authorList>
            <consortium name="Pathogen Informatics"/>
            <person name="Doyle S."/>
        </authorList>
    </citation>
    <scope>NUCLEOTIDE SEQUENCE [LARGE SCALE GENOMIC DNA]</scope>
    <source>
        <strain evidence="5 7">NCTC10338</strain>
    </source>
</reference>
<evidence type="ECO:0000256" key="1">
    <source>
        <dbReference type="ARBA" id="ARBA00023002"/>
    </source>
</evidence>
<feature type="domain" description="Luciferase-like" evidence="3">
    <location>
        <begin position="1"/>
        <end position="303"/>
    </location>
</feature>
<dbReference type="Pfam" id="PF00296">
    <property type="entry name" value="Bac_luciferase"/>
    <property type="match status" value="1"/>
</dbReference>
<dbReference type="RefSeq" id="WP_024362335.1">
    <property type="nucleotide sequence ID" value="NZ_BJNS01000064.1"/>
</dbReference>
<dbReference type="InterPro" id="IPR011251">
    <property type="entry name" value="Luciferase-like_dom"/>
</dbReference>
<dbReference type="EC" id="1.14.14.3" evidence="5"/>
<dbReference type="Proteomes" id="UP000255295">
    <property type="component" value="Unassembled WGS sequence"/>
</dbReference>
<accession>A0A2S0JWX1</accession>
<dbReference type="CDD" id="cd01097">
    <property type="entry name" value="Tetrahydromethanopterin_reductase"/>
    <property type="match status" value="1"/>
</dbReference>
<dbReference type="EMBL" id="UFSZ01000001">
    <property type="protein sequence ID" value="SUV18938.1"/>
    <property type="molecule type" value="Genomic_DNA"/>
</dbReference>
<organism evidence="4 6">
    <name type="scientific">Lysinibacillus sphaericus</name>
    <name type="common">Bacillus sphaericus</name>
    <dbReference type="NCBI Taxonomy" id="1421"/>
    <lineage>
        <taxon>Bacteria</taxon>
        <taxon>Bacillati</taxon>
        <taxon>Bacillota</taxon>
        <taxon>Bacilli</taxon>
        <taxon>Bacillales</taxon>
        <taxon>Bacillaceae</taxon>
        <taxon>Lysinibacillus</taxon>
    </lineage>
</organism>
<dbReference type="GO" id="GO:0005829">
    <property type="term" value="C:cytosol"/>
    <property type="evidence" value="ECO:0007669"/>
    <property type="project" value="TreeGrafter"/>
</dbReference>
<evidence type="ECO:0000259" key="3">
    <source>
        <dbReference type="Pfam" id="PF00296"/>
    </source>
</evidence>
<gene>
    <name evidence="5" type="primary">luxA_3</name>
    <name evidence="4" type="ORF">LS41612_03875</name>
    <name evidence="5" type="ORF">NCTC10338_04007</name>
</gene>
<sequence>MEFGIYTLADIGQNPVNGYMPTAKERLDEVMQYGQLADEAGLHVFGVGEHHRLDYAVSAVPVVLSALSQRTKNIQLISTTTVLSTVDPVRLYEDFATLDLLSNGRAEIVAGRGAFIESFPLFGYDVDDYDALFEEHLALLLKLNREERVTWSGSYRKPLQYADIAPRASREIPIHIGVGGTPESASRAGRYGVGLNLAILGGDPRRFKHLVDVYREALLTAGHDAKKAKITVSGHAYFAENLAQAKDEFYPHYSNYWHYVNTQRGMRYHLSKEGFDNMTAGQNALFVGSPNEIIEKILMQHEIFGHSRFMAQLDIGAVPFKQVAKSIELLGTHIMPAVNKALKE</sequence>
<protein>
    <submittedName>
        <fullName evidence="4">Luciferase</fullName>
    </submittedName>
    <submittedName>
        <fullName evidence="5">Uncharacterized protein y4wF</fullName>
        <ecNumber evidence="5">1.14.14.3</ecNumber>
    </submittedName>
</protein>
<dbReference type="EMBL" id="CP019980">
    <property type="protein sequence ID" value="AVK95464.1"/>
    <property type="molecule type" value="Genomic_DNA"/>
</dbReference>
<evidence type="ECO:0000313" key="7">
    <source>
        <dbReference type="Proteomes" id="UP000255295"/>
    </source>
</evidence>
<dbReference type="Gene3D" id="3.20.20.30">
    <property type="entry name" value="Luciferase-like domain"/>
    <property type="match status" value="1"/>
</dbReference>
<proteinExistence type="predicted"/>
<name>A0A2S0JWX1_LYSSH</name>
<dbReference type="SUPFAM" id="SSF51679">
    <property type="entry name" value="Bacterial luciferase-like"/>
    <property type="match status" value="1"/>
</dbReference>
<dbReference type="Proteomes" id="UP000238825">
    <property type="component" value="Chromosome"/>
</dbReference>
<evidence type="ECO:0000256" key="2">
    <source>
        <dbReference type="ARBA" id="ARBA00023033"/>
    </source>
</evidence>
<dbReference type="InterPro" id="IPR050766">
    <property type="entry name" value="Bact_Lucif_Oxidored"/>
</dbReference>
<keyword evidence="2" id="KW-0503">Monooxygenase</keyword>
<evidence type="ECO:0000313" key="6">
    <source>
        <dbReference type="Proteomes" id="UP000238825"/>
    </source>
</evidence>
<evidence type="ECO:0000313" key="5">
    <source>
        <dbReference type="EMBL" id="SUV18938.1"/>
    </source>
</evidence>
<dbReference type="AlphaFoldDB" id="A0A2S0JWX1"/>
<keyword evidence="1 5" id="KW-0560">Oxidoreductase</keyword>
<dbReference type="PANTHER" id="PTHR30137">
    <property type="entry name" value="LUCIFERASE-LIKE MONOOXYGENASE"/>
    <property type="match status" value="1"/>
</dbReference>
<dbReference type="GeneID" id="48275325"/>
<dbReference type="PANTHER" id="PTHR30137:SF8">
    <property type="entry name" value="BLR5498 PROTEIN"/>
    <property type="match status" value="1"/>
</dbReference>
<evidence type="ECO:0000313" key="4">
    <source>
        <dbReference type="EMBL" id="AVK95464.1"/>
    </source>
</evidence>
<dbReference type="InterPro" id="IPR036661">
    <property type="entry name" value="Luciferase-like_sf"/>
</dbReference>